<feature type="domain" description="Amidohydrolase-related" evidence="1">
    <location>
        <begin position="278"/>
        <end position="391"/>
    </location>
</feature>
<keyword evidence="3" id="KW-1185">Reference proteome</keyword>
<dbReference type="Gene3D" id="2.30.40.10">
    <property type="entry name" value="Urease, subunit C, domain 1"/>
    <property type="match status" value="1"/>
</dbReference>
<organism evidence="2 3">
    <name type="scientific">Daejeonella rubra</name>
    <dbReference type="NCBI Taxonomy" id="990371"/>
    <lineage>
        <taxon>Bacteria</taxon>
        <taxon>Pseudomonadati</taxon>
        <taxon>Bacteroidota</taxon>
        <taxon>Sphingobacteriia</taxon>
        <taxon>Sphingobacteriales</taxon>
        <taxon>Sphingobacteriaceae</taxon>
        <taxon>Daejeonella</taxon>
    </lineage>
</organism>
<gene>
    <name evidence="2" type="ORF">SAMN05421813_11336</name>
</gene>
<dbReference type="PANTHER" id="PTHR42717">
    <property type="entry name" value="DIHYDROOROTASE-RELATED"/>
    <property type="match status" value="1"/>
</dbReference>
<dbReference type="Pfam" id="PF01979">
    <property type="entry name" value="Amidohydro_1"/>
    <property type="match status" value="1"/>
</dbReference>
<accession>A0A1G9TJ07</accession>
<dbReference type="SUPFAM" id="SSF51556">
    <property type="entry name" value="Metallo-dependent hydrolases"/>
    <property type="match status" value="1"/>
</dbReference>
<protein>
    <submittedName>
        <fullName evidence="2">Dihydroorotase</fullName>
    </submittedName>
</protein>
<dbReference type="InterPro" id="IPR020043">
    <property type="entry name" value="Deacetylase_Atu3266-like"/>
</dbReference>
<dbReference type="SUPFAM" id="SSF51338">
    <property type="entry name" value="Composite domain of metallo-dependent hydrolases"/>
    <property type="match status" value="1"/>
</dbReference>
<dbReference type="EMBL" id="FNHH01000013">
    <property type="protein sequence ID" value="SDM47528.1"/>
    <property type="molecule type" value="Genomic_DNA"/>
</dbReference>
<evidence type="ECO:0000313" key="2">
    <source>
        <dbReference type="EMBL" id="SDM47528.1"/>
    </source>
</evidence>
<dbReference type="InterPro" id="IPR032466">
    <property type="entry name" value="Metal_Hydrolase"/>
</dbReference>
<dbReference type="OrthoDB" id="9802793at2"/>
<reference evidence="3" key="1">
    <citation type="submission" date="2016-10" db="EMBL/GenBank/DDBJ databases">
        <authorList>
            <person name="Varghese N."/>
            <person name="Submissions S."/>
        </authorList>
    </citation>
    <scope>NUCLEOTIDE SEQUENCE [LARGE SCALE GENOMIC DNA]</scope>
    <source>
        <strain evidence="3">DSM 24536</strain>
    </source>
</reference>
<dbReference type="RefSeq" id="WP_090704617.1">
    <property type="nucleotide sequence ID" value="NZ_FNHH01000013.1"/>
</dbReference>
<evidence type="ECO:0000259" key="1">
    <source>
        <dbReference type="Pfam" id="PF01979"/>
    </source>
</evidence>
<dbReference type="AlphaFoldDB" id="A0A1G9TJ07"/>
<dbReference type="GO" id="GO:0016810">
    <property type="term" value="F:hydrolase activity, acting on carbon-nitrogen (but not peptide) bonds"/>
    <property type="evidence" value="ECO:0007669"/>
    <property type="project" value="InterPro"/>
</dbReference>
<sequence length="413" mass="45625">MPKIHFLIVFFLFCQTSLFSQSVSKIYGIVIKGAHVIDPKNRINEQMDVAINDGKIALLAKNIDAGQATQVVDAKGMYIAPGLIDIHSRMGLNLPDGYTLRVGVTTIVDAGDADLNSFHDFRKNVIDRSVTRVLLFLNIKGDGYKGGAYEKNSGDKIAAETARLALANSKDIVGFKVDFTGPDWTPVDRGIEAGNLAKMPVMLDGGRNHPRPSLKELFSNHLRPGDIYTHTYTIIEDINARESIVDQQTKKIGSHFLDAQQKGIIFDVGHGSAFRYSNAIPAKEQGFFPNTISTDSSMGSINAFMKDMMNVMSKFLTMGMSLQDVIKASTWSPAMAIKREELGHISPGAIADLIVFSLRDGKFGYYETAGYKMEGNKKFECEMTIKGGRIVYDLNGIAKPLNNFFREGNQFRQ</sequence>
<dbReference type="STRING" id="990371.SAMN05421813_11336"/>
<name>A0A1G9TJ07_9SPHI</name>
<dbReference type="PANTHER" id="PTHR42717:SF1">
    <property type="entry name" value="IMIDAZOLONEPROPIONASE AND RELATED AMIDOHYDROLASES"/>
    <property type="match status" value="1"/>
</dbReference>
<dbReference type="InterPro" id="IPR011059">
    <property type="entry name" value="Metal-dep_hydrolase_composite"/>
</dbReference>
<dbReference type="InterPro" id="IPR006680">
    <property type="entry name" value="Amidohydro-rel"/>
</dbReference>
<evidence type="ECO:0000313" key="3">
    <source>
        <dbReference type="Proteomes" id="UP000199226"/>
    </source>
</evidence>
<dbReference type="Gene3D" id="3.20.20.140">
    <property type="entry name" value="Metal-dependent hydrolases"/>
    <property type="match status" value="1"/>
</dbReference>
<dbReference type="GO" id="GO:0019213">
    <property type="term" value="F:deacetylase activity"/>
    <property type="evidence" value="ECO:0007669"/>
    <property type="project" value="InterPro"/>
</dbReference>
<proteinExistence type="predicted"/>
<dbReference type="Proteomes" id="UP000199226">
    <property type="component" value="Unassembled WGS sequence"/>
</dbReference>